<accession>A0A0B2SPL8</accession>
<proteinExistence type="predicted"/>
<evidence type="ECO:0000313" key="2">
    <source>
        <dbReference type="EMBL" id="KHN46855.1"/>
    </source>
</evidence>
<protein>
    <submittedName>
        <fullName evidence="2">Uncharacterized protein</fullName>
    </submittedName>
</protein>
<name>A0A0B2SPL8_GLYSO</name>
<evidence type="ECO:0000256" key="1">
    <source>
        <dbReference type="SAM" id="SignalP"/>
    </source>
</evidence>
<organism evidence="2">
    <name type="scientific">Glycine soja</name>
    <name type="common">Wild soybean</name>
    <dbReference type="NCBI Taxonomy" id="3848"/>
    <lineage>
        <taxon>Eukaryota</taxon>
        <taxon>Viridiplantae</taxon>
        <taxon>Streptophyta</taxon>
        <taxon>Embryophyta</taxon>
        <taxon>Tracheophyta</taxon>
        <taxon>Spermatophyta</taxon>
        <taxon>Magnoliopsida</taxon>
        <taxon>eudicotyledons</taxon>
        <taxon>Gunneridae</taxon>
        <taxon>Pentapetalae</taxon>
        <taxon>rosids</taxon>
        <taxon>fabids</taxon>
        <taxon>Fabales</taxon>
        <taxon>Fabaceae</taxon>
        <taxon>Papilionoideae</taxon>
        <taxon>50 kb inversion clade</taxon>
        <taxon>NPAAA clade</taxon>
        <taxon>indigoferoid/millettioid clade</taxon>
        <taxon>Phaseoleae</taxon>
        <taxon>Glycine</taxon>
        <taxon>Glycine subgen. Soja</taxon>
    </lineage>
</organism>
<gene>
    <name evidence="2" type="ORF">glysoja_031155</name>
</gene>
<feature type="signal peptide" evidence="1">
    <location>
        <begin position="1"/>
        <end position="20"/>
    </location>
</feature>
<sequence length="65" mass="6799">MNPQIRTLVAIAFVVAGSHAGDEALVVGSRDNCHWKPSELKPNVSLSGVKVVTDSVVVSDDGDIP</sequence>
<feature type="chain" id="PRO_5002095014" evidence="1">
    <location>
        <begin position="21"/>
        <end position="65"/>
    </location>
</feature>
<dbReference type="AlphaFoldDB" id="A0A0B2SPL8"/>
<dbReference type="EMBL" id="KN640949">
    <property type="protein sequence ID" value="KHN46855.1"/>
    <property type="molecule type" value="Genomic_DNA"/>
</dbReference>
<keyword evidence="1" id="KW-0732">Signal</keyword>
<reference evidence="2" key="1">
    <citation type="submission" date="2014-07" db="EMBL/GenBank/DDBJ databases">
        <title>Identification of a novel salt tolerance gene in wild soybean by whole-genome sequencing.</title>
        <authorList>
            <person name="Lam H.-M."/>
            <person name="Qi X."/>
            <person name="Li M.-W."/>
            <person name="Liu X."/>
            <person name="Xie M."/>
            <person name="Ni M."/>
            <person name="Xu X."/>
        </authorList>
    </citation>
    <scope>NUCLEOTIDE SEQUENCE [LARGE SCALE GENOMIC DNA]</scope>
    <source>
        <tissue evidence="2">Root</tissue>
    </source>
</reference>
<dbReference type="Proteomes" id="UP000053555">
    <property type="component" value="Unassembled WGS sequence"/>
</dbReference>